<dbReference type="HOGENOM" id="CLU_2945413_0_0_1"/>
<sequence length="60" mass="6941">MIFFILSNSYHSIIQSPQSHTPPENKITEPIYLCNNMFLATRNSDLVERAIDVYKLQSPN</sequence>
<evidence type="ECO:0000313" key="2">
    <source>
        <dbReference type="Proteomes" id="UP000006038"/>
    </source>
</evidence>
<dbReference type="AlphaFoldDB" id="J3LUT9"/>
<organism evidence="1">
    <name type="scientific">Oryza brachyantha</name>
    <name type="common">malo sina</name>
    <dbReference type="NCBI Taxonomy" id="4533"/>
    <lineage>
        <taxon>Eukaryota</taxon>
        <taxon>Viridiplantae</taxon>
        <taxon>Streptophyta</taxon>
        <taxon>Embryophyta</taxon>
        <taxon>Tracheophyta</taxon>
        <taxon>Spermatophyta</taxon>
        <taxon>Magnoliopsida</taxon>
        <taxon>Liliopsida</taxon>
        <taxon>Poales</taxon>
        <taxon>Poaceae</taxon>
        <taxon>BOP clade</taxon>
        <taxon>Oryzoideae</taxon>
        <taxon>Oryzeae</taxon>
        <taxon>Oryzinae</taxon>
        <taxon>Oryza</taxon>
    </lineage>
</organism>
<protein>
    <submittedName>
        <fullName evidence="1">Uncharacterized protein</fullName>
    </submittedName>
</protein>
<reference evidence="1" key="1">
    <citation type="journal article" date="2013" name="Nat. Commun.">
        <title>Whole-genome sequencing of Oryza brachyantha reveals mechanisms underlying Oryza genome evolution.</title>
        <authorList>
            <person name="Chen J."/>
            <person name="Huang Q."/>
            <person name="Gao D."/>
            <person name="Wang J."/>
            <person name="Lang Y."/>
            <person name="Liu T."/>
            <person name="Li B."/>
            <person name="Bai Z."/>
            <person name="Luis Goicoechea J."/>
            <person name="Liang C."/>
            <person name="Chen C."/>
            <person name="Zhang W."/>
            <person name="Sun S."/>
            <person name="Liao Y."/>
            <person name="Zhang X."/>
            <person name="Yang L."/>
            <person name="Song C."/>
            <person name="Wang M."/>
            <person name="Shi J."/>
            <person name="Liu G."/>
            <person name="Liu J."/>
            <person name="Zhou H."/>
            <person name="Zhou W."/>
            <person name="Yu Q."/>
            <person name="An N."/>
            <person name="Chen Y."/>
            <person name="Cai Q."/>
            <person name="Wang B."/>
            <person name="Liu B."/>
            <person name="Min J."/>
            <person name="Huang Y."/>
            <person name="Wu H."/>
            <person name="Li Z."/>
            <person name="Zhang Y."/>
            <person name="Yin Y."/>
            <person name="Song W."/>
            <person name="Jiang J."/>
            <person name="Jackson S.A."/>
            <person name="Wing R.A."/>
            <person name="Wang J."/>
            <person name="Chen M."/>
        </authorList>
    </citation>
    <scope>NUCLEOTIDE SEQUENCE [LARGE SCALE GENOMIC DNA]</scope>
    <source>
        <strain evidence="1">cv. IRGC 101232</strain>
    </source>
</reference>
<accession>J3LUT9</accession>
<name>J3LUT9_ORYBR</name>
<proteinExistence type="predicted"/>
<evidence type="ECO:0000313" key="1">
    <source>
        <dbReference type="EnsemblPlants" id="OB03G48150.1"/>
    </source>
</evidence>
<reference evidence="1" key="2">
    <citation type="submission" date="2013-04" db="UniProtKB">
        <authorList>
            <consortium name="EnsemblPlants"/>
        </authorList>
    </citation>
    <scope>IDENTIFICATION</scope>
</reference>
<dbReference type="EnsemblPlants" id="OB03G48150.1">
    <property type="protein sequence ID" value="OB03G48150.1"/>
    <property type="gene ID" value="OB03G48150"/>
</dbReference>
<dbReference type="Gramene" id="OB03G48150.1">
    <property type="protein sequence ID" value="OB03G48150.1"/>
    <property type="gene ID" value="OB03G48150"/>
</dbReference>
<dbReference type="Proteomes" id="UP000006038">
    <property type="component" value="Chromosome 3"/>
</dbReference>
<keyword evidence="2" id="KW-1185">Reference proteome</keyword>